<feature type="chain" id="PRO_5025573109" evidence="3">
    <location>
        <begin position="25"/>
        <end position="391"/>
    </location>
</feature>
<dbReference type="Pfam" id="PF13458">
    <property type="entry name" value="Peripla_BP_6"/>
    <property type="match status" value="1"/>
</dbReference>
<reference evidence="5 6" key="1">
    <citation type="submission" date="2019-05" db="EMBL/GenBank/DDBJ databases">
        <authorList>
            <person name="Zhou X."/>
        </authorList>
    </citation>
    <scope>NUCLEOTIDE SEQUENCE [LARGE SCALE GENOMIC DNA]</scope>
    <source>
        <strain evidence="5 6">DSM 432</strain>
    </source>
</reference>
<proteinExistence type="inferred from homology"/>
<dbReference type="InterPro" id="IPR028082">
    <property type="entry name" value="Peripla_BP_I"/>
</dbReference>
<dbReference type="PANTHER" id="PTHR47235">
    <property type="entry name" value="BLR6548 PROTEIN"/>
    <property type="match status" value="1"/>
</dbReference>
<comment type="similarity">
    <text evidence="1">Belongs to the leucine-binding protein family.</text>
</comment>
<dbReference type="AlphaFoldDB" id="A0A6C1KGP1"/>
<comment type="caution">
    <text evidence="5">The sequence shown here is derived from an EMBL/GenBank/DDBJ whole genome shotgun (WGS) entry which is preliminary data.</text>
</comment>
<dbReference type="Gene3D" id="3.40.50.2300">
    <property type="match status" value="2"/>
</dbReference>
<dbReference type="InterPro" id="IPR028081">
    <property type="entry name" value="Leu-bd"/>
</dbReference>
<gene>
    <name evidence="5" type="ORF">FBQ73_08755</name>
</gene>
<evidence type="ECO:0000256" key="3">
    <source>
        <dbReference type="SAM" id="SignalP"/>
    </source>
</evidence>
<dbReference type="OrthoDB" id="7374472at2"/>
<feature type="signal peptide" evidence="3">
    <location>
        <begin position="1"/>
        <end position="24"/>
    </location>
</feature>
<name>A0A6C1KGP1_XANAU</name>
<dbReference type="RefSeq" id="WP_138399116.1">
    <property type="nucleotide sequence ID" value="NZ_JBAFVI010000025.1"/>
</dbReference>
<dbReference type="CDD" id="cd06343">
    <property type="entry name" value="PBP1_ABC_ligand_binding-like"/>
    <property type="match status" value="1"/>
</dbReference>
<dbReference type="PANTHER" id="PTHR47235:SF1">
    <property type="entry name" value="BLR6548 PROTEIN"/>
    <property type="match status" value="1"/>
</dbReference>
<dbReference type="Proteomes" id="UP000305131">
    <property type="component" value="Unassembled WGS sequence"/>
</dbReference>
<evidence type="ECO:0000313" key="5">
    <source>
        <dbReference type="EMBL" id="TLX43365.1"/>
    </source>
</evidence>
<dbReference type="SUPFAM" id="SSF53822">
    <property type="entry name" value="Periplasmic binding protein-like I"/>
    <property type="match status" value="1"/>
</dbReference>
<evidence type="ECO:0000256" key="2">
    <source>
        <dbReference type="ARBA" id="ARBA00022729"/>
    </source>
</evidence>
<evidence type="ECO:0000313" key="6">
    <source>
        <dbReference type="Proteomes" id="UP000305131"/>
    </source>
</evidence>
<accession>A0A6C1KGP1</accession>
<keyword evidence="2 3" id="KW-0732">Signal</keyword>
<feature type="domain" description="Leucine-binding protein" evidence="4">
    <location>
        <begin position="32"/>
        <end position="367"/>
    </location>
</feature>
<protein>
    <submittedName>
        <fullName evidence="5">Amino acid ABC transporter substrate-binding protein</fullName>
    </submittedName>
</protein>
<dbReference type="GeneID" id="95773539"/>
<organism evidence="5 6">
    <name type="scientific">Xanthobacter autotrophicus</name>
    <dbReference type="NCBI Taxonomy" id="280"/>
    <lineage>
        <taxon>Bacteria</taxon>
        <taxon>Pseudomonadati</taxon>
        <taxon>Pseudomonadota</taxon>
        <taxon>Alphaproteobacteria</taxon>
        <taxon>Hyphomicrobiales</taxon>
        <taxon>Xanthobacteraceae</taxon>
        <taxon>Xanthobacter</taxon>
    </lineage>
</organism>
<evidence type="ECO:0000259" key="4">
    <source>
        <dbReference type="Pfam" id="PF13458"/>
    </source>
</evidence>
<evidence type="ECO:0000256" key="1">
    <source>
        <dbReference type="ARBA" id="ARBA00010062"/>
    </source>
</evidence>
<dbReference type="EMBL" id="VAUP01000020">
    <property type="protein sequence ID" value="TLX43365.1"/>
    <property type="molecule type" value="Genomic_DNA"/>
</dbReference>
<sequence length="391" mass="41951">MRRTTAIVLGALSFAVQSTGCVNAQETTSSPPIKIGMFAPLTGSAAFAAKVAYGASSVYKDINDHGGINGRKLELVLEDDACDPNKGIAAVKKLTAQDRVFLIHGGWCSNVVLAIKPEIERDNTLPYVVLGAASASISTPVTANIFQPVATTQAVANTMVDFALSRPDVKKVAIISHSDEWGKSHLQPAIDALKAHGLTPVETVYFERGSTDATSQTLKLRAAKPDAVLAVLYPAELAIYLRDAYKYGVRVPTIGTQGASIEDTERRIGIPDAVRDLYIFYPLSQTISSDQFKPWAEIFKKYYPAEPIDTITFIGVGGALAIADVIKRLGPDVTRERFLSEMNKLTNFDSGVQASTMSFSPLDHAGIKSGNMIHLVDGVPTIVSKLSTPKP</sequence>